<comment type="caution">
    <text evidence="2">The sequence shown here is derived from an EMBL/GenBank/DDBJ whole genome shotgun (WGS) entry which is preliminary data.</text>
</comment>
<evidence type="ECO:0000256" key="1">
    <source>
        <dbReference type="SAM" id="Phobius"/>
    </source>
</evidence>
<dbReference type="EMBL" id="VXIV02002553">
    <property type="protein sequence ID" value="KAF6024646.1"/>
    <property type="molecule type" value="Genomic_DNA"/>
</dbReference>
<evidence type="ECO:0000313" key="3">
    <source>
        <dbReference type="Proteomes" id="UP000593567"/>
    </source>
</evidence>
<dbReference type="Proteomes" id="UP000593567">
    <property type="component" value="Unassembled WGS sequence"/>
</dbReference>
<name>A0A7J7JG92_BUGNE</name>
<dbReference type="AlphaFoldDB" id="A0A7J7JG92"/>
<gene>
    <name evidence="2" type="ORF">EB796_017039</name>
</gene>
<organism evidence="2 3">
    <name type="scientific">Bugula neritina</name>
    <name type="common">Brown bryozoan</name>
    <name type="synonym">Sertularia neritina</name>
    <dbReference type="NCBI Taxonomy" id="10212"/>
    <lineage>
        <taxon>Eukaryota</taxon>
        <taxon>Metazoa</taxon>
        <taxon>Spiralia</taxon>
        <taxon>Lophotrochozoa</taxon>
        <taxon>Bryozoa</taxon>
        <taxon>Gymnolaemata</taxon>
        <taxon>Cheilostomatida</taxon>
        <taxon>Flustrina</taxon>
        <taxon>Buguloidea</taxon>
        <taxon>Bugulidae</taxon>
        <taxon>Bugula</taxon>
    </lineage>
</organism>
<protein>
    <submittedName>
        <fullName evidence="2">Uncharacterized protein</fullName>
    </submittedName>
</protein>
<keyword evidence="1" id="KW-0472">Membrane</keyword>
<keyword evidence="3" id="KW-1185">Reference proteome</keyword>
<reference evidence="2" key="1">
    <citation type="submission" date="2020-06" db="EMBL/GenBank/DDBJ databases">
        <title>Draft genome of Bugula neritina, a colonial animal packing powerful symbionts and potential medicines.</title>
        <authorList>
            <person name="Rayko M."/>
        </authorList>
    </citation>
    <scope>NUCLEOTIDE SEQUENCE [LARGE SCALE GENOMIC DNA]</scope>
    <source>
        <strain evidence="2">Kwan_BN1</strain>
    </source>
</reference>
<evidence type="ECO:0000313" key="2">
    <source>
        <dbReference type="EMBL" id="KAF6024646.1"/>
    </source>
</evidence>
<accession>A0A7J7JG92</accession>
<keyword evidence="1" id="KW-1133">Transmembrane helix</keyword>
<sequence length="68" mass="7835">MPELNVPASVTWNTFRLAISFFCSKLVVATEIYDHTMTLKNTIINYLRIAVLYILSWINAFKVKLGKL</sequence>
<proteinExistence type="predicted"/>
<keyword evidence="1" id="KW-0812">Transmembrane</keyword>
<feature type="transmembrane region" description="Helical" evidence="1">
    <location>
        <begin position="43"/>
        <end position="61"/>
    </location>
</feature>